<dbReference type="RefSeq" id="WP_353398411.1">
    <property type="nucleotide sequence ID" value="NZ_BAABWU010000004.1"/>
</dbReference>
<name>A0ABQ0AJG7_9RHOB</name>
<evidence type="ECO:0000256" key="1">
    <source>
        <dbReference type="ARBA" id="ARBA00022676"/>
    </source>
</evidence>
<gene>
    <name evidence="3" type="ORF">NBRC116598_14510</name>
</gene>
<keyword evidence="1" id="KW-0328">Glycosyltransferase</keyword>
<keyword evidence="2" id="KW-0808">Transferase</keyword>
<dbReference type="Pfam" id="PF03808">
    <property type="entry name" value="Glyco_tran_WecG"/>
    <property type="match status" value="1"/>
</dbReference>
<evidence type="ECO:0000313" key="3">
    <source>
        <dbReference type="EMBL" id="GAA6196007.1"/>
    </source>
</evidence>
<accession>A0ABQ0AJG7</accession>
<evidence type="ECO:0000256" key="2">
    <source>
        <dbReference type="ARBA" id="ARBA00022679"/>
    </source>
</evidence>
<dbReference type="PANTHER" id="PTHR34136">
    <property type="match status" value="1"/>
</dbReference>
<dbReference type="Proteomes" id="UP001441944">
    <property type="component" value="Unassembled WGS sequence"/>
</dbReference>
<comment type="caution">
    <text evidence="3">The sequence shown here is derived from an EMBL/GenBank/DDBJ whole genome shotgun (WGS) entry which is preliminary data.</text>
</comment>
<sequence length="251" mass="27201">MFFEFQGQRITVNLPTRAALESEVLRRFSAGEGFALATVNLDHLVKLADSPEFLQAYAGQDLVVADGRPIVWLSQLAKRPVELMPGSDLVLPLCRLAAAAGVPVALVGSTEVALRDAKAHLEAEVPGLDLAWCHAPSGVFDPQSDEAGKILENLNSKGIRLCFLALGAPKQESLAHRGRIAAPLVGFASIGAGLDFLGGHQTRAPLWVRKIAMEWLWRALSSPGRMVPRYAKCFAILPGQIWQALRNRPKL</sequence>
<proteinExistence type="predicted"/>
<dbReference type="PANTHER" id="PTHR34136:SF1">
    <property type="entry name" value="UDP-N-ACETYL-D-MANNOSAMINURONIC ACID TRANSFERASE"/>
    <property type="match status" value="1"/>
</dbReference>
<dbReference type="NCBIfam" id="TIGR00696">
    <property type="entry name" value="wecG_tagA_cpsF"/>
    <property type="match status" value="1"/>
</dbReference>
<dbReference type="EMBL" id="BAABWU010000004">
    <property type="protein sequence ID" value="GAA6196007.1"/>
    <property type="molecule type" value="Genomic_DNA"/>
</dbReference>
<reference evidence="3 4" key="1">
    <citation type="submission" date="2024-04" db="EMBL/GenBank/DDBJ databases">
        <title>Draft genome sequence of Pseudophaeobacter arcticus NBRC 116598.</title>
        <authorList>
            <person name="Miyakawa T."/>
            <person name="Kusuya Y."/>
            <person name="Miura T."/>
        </authorList>
    </citation>
    <scope>NUCLEOTIDE SEQUENCE [LARGE SCALE GENOMIC DNA]</scope>
    <source>
        <strain evidence="3 4">SU-CL00105</strain>
    </source>
</reference>
<evidence type="ECO:0000313" key="4">
    <source>
        <dbReference type="Proteomes" id="UP001441944"/>
    </source>
</evidence>
<organism evidence="3 4">
    <name type="scientific">Pseudophaeobacter arcticus</name>
    <dbReference type="NCBI Taxonomy" id="385492"/>
    <lineage>
        <taxon>Bacteria</taxon>
        <taxon>Pseudomonadati</taxon>
        <taxon>Pseudomonadota</taxon>
        <taxon>Alphaproteobacteria</taxon>
        <taxon>Rhodobacterales</taxon>
        <taxon>Paracoccaceae</taxon>
        <taxon>Pseudophaeobacter</taxon>
    </lineage>
</organism>
<dbReference type="InterPro" id="IPR004629">
    <property type="entry name" value="WecG_TagA_CpsF"/>
</dbReference>
<keyword evidence="4" id="KW-1185">Reference proteome</keyword>
<protein>
    <submittedName>
        <fullName evidence="3">WecB/TagA/CpsF family glycosyltransferase</fullName>
    </submittedName>
</protein>
<dbReference type="CDD" id="cd06533">
    <property type="entry name" value="Glyco_transf_WecG_TagA"/>
    <property type="match status" value="1"/>
</dbReference>